<dbReference type="GO" id="GO:0017025">
    <property type="term" value="F:TBP-class protein binding"/>
    <property type="evidence" value="ECO:0007669"/>
    <property type="project" value="InterPro"/>
</dbReference>
<evidence type="ECO:0000313" key="3">
    <source>
        <dbReference type="EMBL" id="JAD74953.1"/>
    </source>
</evidence>
<dbReference type="InterPro" id="IPR041670">
    <property type="entry name" value="Znf-CCHC_6"/>
</dbReference>
<dbReference type="InterPro" id="IPR040240">
    <property type="entry name" value="TAF1"/>
</dbReference>
<dbReference type="EMBL" id="GBRH01222942">
    <property type="protein sequence ID" value="JAD74953.1"/>
    <property type="molecule type" value="Transcribed_RNA"/>
</dbReference>
<sequence>MRGLKMRRCPTHAQVNEEIEDDEAEASLAKKLLEDDGNDTKKKKQPVGLTNFSTSVHNQAASKMKQSKTGQMIKSSGYAGASTPKESTPREAKEAENAFAEGGLPSKLKTKMTFDGNDIVLVKKKSALGKDGFKEKRQGGRGDTLVCGACGQLGHMRTNKLCPKYGEDPEMSEMDANSVKSNPPDIASHLQTKTPYKKLITKVSSEVTETEGPEGIEKTKSVPVKFKLGAPEKSLERNMSLSVSLVSDKRTSDVTDFRSTGKANKIIIPNKMKSDDYPPDTPKPSVVFRPPAEEKDIPRKKITIMQPKGVDQQRHVEPRSVQEPTRKTRKIVELSSFEEKSRDDDHWFGGEASQMNSSNERRLGLEGKRSKAIMENDKSWRDFEDQREMQQQRLIDARIYASREEDHQKAKKEKQEKEKT</sequence>
<dbReference type="GO" id="GO:0051123">
    <property type="term" value="P:RNA polymerase II preinitiation complex assembly"/>
    <property type="evidence" value="ECO:0007669"/>
    <property type="project" value="TreeGrafter"/>
</dbReference>
<feature type="compositionally biased region" description="Basic and acidic residues" evidence="1">
    <location>
        <begin position="359"/>
        <end position="390"/>
    </location>
</feature>
<dbReference type="Pfam" id="PF15288">
    <property type="entry name" value="zf-CCHC_6"/>
    <property type="match status" value="1"/>
</dbReference>
<feature type="domain" description="Zinc knuckle" evidence="2">
    <location>
        <begin position="147"/>
        <end position="165"/>
    </location>
</feature>
<feature type="compositionally biased region" description="Basic and acidic residues" evidence="1">
    <location>
        <begin position="401"/>
        <end position="420"/>
    </location>
</feature>
<feature type="compositionally biased region" description="Basic and acidic residues" evidence="1">
    <location>
        <begin position="311"/>
        <end position="348"/>
    </location>
</feature>
<dbReference type="PANTHER" id="PTHR13900">
    <property type="entry name" value="TRANSCRIPTION INITIATION FACTOR TFIID"/>
    <property type="match status" value="1"/>
</dbReference>
<feature type="compositionally biased region" description="Basic residues" evidence="1">
    <location>
        <begin position="1"/>
        <end position="10"/>
    </location>
</feature>
<evidence type="ECO:0000256" key="1">
    <source>
        <dbReference type="SAM" id="MobiDB-lite"/>
    </source>
</evidence>
<feature type="compositionally biased region" description="Basic and acidic residues" evidence="1">
    <location>
        <begin position="31"/>
        <end position="40"/>
    </location>
</feature>
<feature type="compositionally biased region" description="Basic and acidic residues" evidence="1">
    <location>
        <begin position="87"/>
        <end position="96"/>
    </location>
</feature>
<reference evidence="3" key="1">
    <citation type="submission" date="2014-09" db="EMBL/GenBank/DDBJ databases">
        <authorList>
            <person name="Magalhaes I.L.F."/>
            <person name="Oliveira U."/>
            <person name="Santos F.R."/>
            <person name="Vidigal T.H.D.A."/>
            <person name="Brescovit A.D."/>
            <person name="Santos A.J."/>
        </authorList>
    </citation>
    <scope>NUCLEOTIDE SEQUENCE</scope>
    <source>
        <tissue evidence="3">Shoot tissue taken approximately 20 cm above the soil surface</tissue>
    </source>
</reference>
<dbReference type="AlphaFoldDB" id="A0A0A9CKH1"/>
<evidence type="ECO:0000259" key="2">
    <source>
        <dbReference type="Pfam" id="PF15288"/>
    </source>
</evidence>
<feature type="region of interest" description="Disordered" evidence="1">
    <location>
        <begin position="164"/>
        <end position="192"/>
    </location>
</feature>
<protein>
    <recommendedName>
        <fullName evidence="2">Zinc knuckle domain-containing protein</fullName>
    </recommendedName>
</protein>
<name>A0A0A9CKH1_ARUDO</name>
<dbReference type="GO" id="GO:0005669">
    <property type="term" value="C:transcription factor TFIID complex"/>
    <property type="evidence" value="ECO:0007669"/>
    <property type="project" value="InterPro"/>
</dbReference>
<dbReference type="PANTHER" id="PTHR13900:SF0">
    <property type="entry name" value="TRANSCRIPTION INITIATION FACTOR TFIID SUBUNIT 1"/>
    <property type="match status" value="1"/>
</dbReference>
<feature type="compositionally biased region" description="Polar residues" evidence="1">
    <location>
        <begin position="48"/>
        <end position="61"/>
    </location>
</feature>
<feature type="region of interest" description="Disordered" evidence="1">
    <location>
        <begin position="1"/>
        <end position="102"/>
    </location>
</feature>
<proteinExistence type="predicted"/>
<organism evidence="3">
    <name type="scientific">Arundo donax</name>
    <name type="common">Giant reed</name>
    <name type="synonym">Donax arundinaceus</name>
    <dbReference type="NCBI Taxonomy" id="35708"/>
    <lineage>
        <taxon>Eukaryota</taxon>
        <taxon>Viridiplantae</taxon>
        <taxon>Streptophyta</taxon>
        <taxon>Embryophyta</taxon>
        <taxon>Tracheophyta</taxon>
        <taxon>Spermatophyta</taxon>
        <taxon>Magnoliopsida</taxon>
        <taxon>Liliopsida</taxon>
        <taxon>Poales</taxon>
        <taxon>Poaceae</taxon>
        <taxon>PACMAD clade</taxon>
        <taxon>Arundinoideae</taxon>
        <taxon>Arundineae</taxon>
        <taxon>Arundo</taxon>
    </lineage>
</organism>
<feature type="region of interest" description="Disordered" evidence="1">
    <location>
        <begin position="269"/>
        <end position="420"/>
    </location>
</feature>
<dbReference type="GO" id="GO:0004402">
    <property type="term" value="F:histone acetyltransferase activity"/>
    <property type="evidence" value="ECO:0007669"/>
    <property type="project" value="InterPro"/>
</dbReference>
<dbReference type="GO" id="GO:0016251">
    <property type="term" value="F:RNA polymerase II general transcription initiation factor activity"/>
    <property type="evidence" value="ECO:0007669"/>
    <property type="project" value="InterPro"/>
</dbReference>
<reference evidence="3" key="2">
    <citation type="journal article" date="2015" name="Data Brief">
        <title>Shoot transcriptome of the giant reed, Arundo donax.</title>
        <authorList>
            <person name="Barrero R.A."/>
            <person name="Guerrero F.D."/>
            <person name="Moolhuijzen P."/>
            <person name="Goolsby J.A."/>
            <person name="Tidwell J."/>
            <person name="Bellgard S.E."/>
            <person name="Bellgard M.I."/>
        </authorList>
    </citation>
    <scope>NUCLEOTIDE SEQUENCE</scope>
    <source>
        <tissue evidence="3">Shoot tissue taken approximately 20 cm above the soil surface</tissue>
    </source>
</reference>
<accession>A0A0A9CKH1</accession>